<dbReference type="SUPFAM" id="SSF51011">
    <property type="entry name" value="Glycosyl hydrolase domain"/>
    <property type="match status" value="1"/>
</dbReference>
<dbReference type="Pfam" id="PF02922">
    <property type="entry name" value="CBM_48"/>
    <property type="match status" value="1"/>
</dbReference>
<dbReference type="InterPro" id="IPR006047">
    <property type="entry name" value="GH13_cat_dom"/>
</dbReference>
<dbReference type="InterPro" id="IPR013780">
    <property type="entry name" value="Glyco_hydro_b"/>
</dbReference>
<dbReference type="Proteomes" id="UP001180020">
    <property type="component" value="Unassembled WGS sequence"/>
</dbReference>
<dbReference type="CDD" id="cd11346">
    <property type="entry name" value="AmyAc_plant_IsoA"/>
    <property type="match status" value="1"/>
</dbReference>
<dbReference type="SMART" id="SM00642">
    <property type="entry name" value="Aamy"/>
    <property type="match status" value="1"/>
</dbReference>
<dbReference type="GO" id="GO:0019252">
    <property type="term" value="P:starch biosynthetic process"/>
    <property type="evidence" value="ECO:0007669"/>
    <property type="project" value="InterPro"/>
</dbReference>
<dbReference type="InterPro" id="IPR004193">
    <property type="entry name" value="Glyco_hydro_13_N"/>
</dbReference>
<reference evidence="7" key="1">
    <citation type="journal article" date="2023" name="Nat. Commun.">
        <title>Diploid and tetraploid genomes of Acorus and the evolution of monocots.</title>
        <authorList>
            <person name="Ma L."/>
            <person name="Liu K.W."/>
            <person name="Li Z."/>
            <person name="Hsiao Y.Y."/>
            <person name="Qi Y."/>
            <person name="Fu T."/>
            <person name="Tang G.D."/>
            <person name="Zhang D."/>
            <person name="Sun W.H."/>
            <person name="Liu D.K."/>
            <person name="Li Y."/>
            <person name="Chen G.Z."/>
            <person name="Liu X.D."/>
            <person name="Liao X.Y."/>
            <person name="Jiang Y.T."/>
            <person name="Yu X."/>
            <person name="Hao Y."/>
            <person name="Huang J."/>
            <person name="Zhao X.W."/>
            <person name="Ke S."/>
            <person name="Chen Y.Y."/>
            <person name="Wu W.L."/>
            <person name="Hsu J.L."/>
            <person name="Lin Y.F."/>
            <person name="Huang M.D."/>
            <person name="Li C.Y."/>
            <person name="Huang L."/>
            <person name="Wang Z.W."/>
            <person name="Zhao X."/>
            <person name="Zhong W.Y."/>
            <person name="Peng D.H."/>
            <person name="Ahmad S."/>
            <person name="Lan S."/>
            <person name="Zhang J.S."/>
            <person name="Tsai W.C."/>
            <person name="Van de Peer Y."/>
            <person name="Liu Z.J."/>
        </authorList>
    </citation>
    <scope>NUCLEOTIDE SEQUENCE</scope>
    <source>
        <strain evidence="7">CP</strain>
    </source>
</reference>
<dbReference type="Gene3D" id="2.60.40.10">
    <property type="entry name" value="Immunoglobulins"/>
    <property type="match status" value="1"/>
</dbReference>
<dbReference type="InterPro" id="IPR044505">
    <property type="entry name" value="GlgX_Isoamylase_N_E_set"/>
</dbReference>
<comment type="subcellular location">
    <subcellularLocation>
        <location evidence="1">Plastid</location>
        <location evidence="1">Chloroplast</location>
    </subcellularLocation>
</comment>
<sequence>MTTLTPKANICTSNLNYGISRSTSFSTDVRQMHCPRKCRVARINRQRWISQTMSGARVVAAAPNSVDQVENQLEEPSKIEGFERKHSYLFRTEIGGQVKISVGSKTTKYAVCIEVSFLPEWANVETLELCWGMFRSDSSQFLSTMNPESFFVGDDQFPKTVGLEYVNMPFIQNALGRQTLELEIDSTQAPFYLSFLLFSSTDDGATVSEIRTHMKTKFVVPVGISPGYPMPLGVSFSDYGSVNFSVFSKNAESVILCLFDDSTDAPALEIDLDPYVNRTGNIWHVSMESLGKYMYYGYRCKGSIMWNKGSRFHMRHVLLDPYATILGAFNPDKGECMSLAKCIGRLCNEPPFDWSGDVHPNLPMEKLSIYRLNVGHFTEDKSSKLPGNIAGTFSGLVEKLDHFKSLGMNAILLEPIFPFDEQKGPYFPYHFFSPMNVYGSMYDGAHDGASAINSLKEMIKVLHANGIEVLLEVVFTHTAEGGDAACQMITFRGIDNSSYYIVKGDSGSGANNALNCNNPTVQQMIMDSLRLWVTEFHIDGFCFINASSLTRGSNGEYLARPPLVERIAFDPLLSKTKIIADCWSPLDMSWAEIQFPHWKRWAEMNSRFCDDVRNFLKGEGSLSNLATRLCGSGDIFSDSRGPALSINFVAKNFGLSLVDLVSFSNDELSSHLSWNCGEEGPTSNEKVLETRLKQMRNFLFILYISLGVPILNMGDECAMSTGGSLSYDNRKSFNWDVLRTDFGSQMTQFISFLNSFRRRRSDLLQSKDFLKVENIDWHASDLSLPKWNEQSCKFLAVTLKSGKENGQSSSNENGLFIALNSNECSESVTLPQLSEGVVWNRLVDTSLQFPEFFVNDGDPFVHKVAGLAPYDMKPHSCVLFESRMITA</sequence>
<dbReference type="Pfam" id="PF00128">
    <property type="entry name" value="Alpha-amylase"/>
    <property type="match status" value="1"/>
</dbReference>
<reference evidence="7" key="2">
    <citation type="submission" date="2023-06" db="EMBL/GenBank/DDBJ databases">
        <authorList>
            <person name="Ma L."/>
            <person name="Liu K.-W."/>
            <person name="Li Z."/>
            <person name="Hsiao Y.-Y."/>
            <person name="Qi Y."/>
            <person name="Fu T."/>
            <person name="Tang G."/>
            <person name="Zhang D."/>
            <person name="Sun W.-H."/>
            <person name="Liu D.-K."/>
            <person name="Li Y."/>
            <person name="Chen G.-Z."/>
            <person name="Liu X.-D."/>
            <person name="Liao X.-Y."/>
            <person name="Jiang Y.-T."/>
            <person name="Yu X."/>
            <person name="Hao Y."/>
            <person name="Huang J."/>
            <person name="Zhao X.-W."/>
            <person name="Ke S."/>
            <person name="Chen Y.-Y."/>
            <person name="Wu W.-L."/>
            <person name="Hsu J.-L."/>
            <person name="Lin Y.-F."/>
            <person name="Huang M.-D."/>
            <person name="Li C.-Y."/>
            <person name="Huang L."/>
            <person name="Wang Z.-W."/>
            <person name="Zhao X."/>
            <person name="Zhong W.-Y."/>
            <person name="Peng D.-H."/>
            <person name="Ahmad S."/>
            <person name="Lan S."/>
            <person name="Zhang J.-S."/>
            <person name="Tsai W.-C."/>
            <person name="Van De Peer Y."/>
            <person name="Liu Z.-J."/>
        </authorList>
    </citation>
    <scope>NUCLEOTIDE SEQUENCE</scope>
    <source>
        <strain evidence="7">CP</strain>
        <tissue evidence="7">Leaves</tissue>
    </source>
</reference>
<dbReference type="SUPFAM" id="SSF51445">
    <property type="entry name" value="(Trans)glycosidases"/>
    <property type="match status" value="1"/>
</dbReference>
<keyword evidence="3" id="KW-0150">Chloroplast</keyword>
<evidence type="ECO:0000256" key="3">
    <source>
        <dbReference type="ARBA" id="ARBA00022528"/>
    </source>
</evidence>
<comment type="caution">
    <text evidence="7">The sequence shown here is derived from an EMBL/GenBank/DDBJ whole genome shotgun (WGS) entry which is preliminary data.</text>
</comment>
<dbReference type="InterPro" id="IPR013783">
    <property type="entry name" value="Ig-like_fold"/>
</dbReference>
<dbReference type="GO" id="GO:0009507">
    <property type="term" value="C:chloroplast"/>
    <property type="evidence" value="ECO:0007669"/>
    <property type="project" value="UniProtKB-SubCell"/>
</dbReference>
<evidence type="ECO:0000256" key="4">
    <source>
        <dbReference type="ARBA" id="ARBA00022640"/>
    </source>
</evidence>
<dbReference type="InterPro" id="IPR044096">
    <property type="entry name" value="AmyAc_plant_ISA2"/>
</dbReference>
<dbReference type="GO" id="GO:0019156">
    <property type="term" value="F:isoamylase activity"/>
    <property type="evidence" value="ECO:0007669"/>
    <property type="project" value="InterPro"/>
</dbReference>
<accession>A0AAV9EZF8</accession>
<dbReference type="AlphaFoldDB" id="A0AAV9EZF8"/>
<protein>
    <recommendedName>
        <fullName evidence="6">Glycosyl hydrolase family 13 catalytic domain-containing protein</fullName>
    </recommendedName>
</protein>
<evidence type="ECO:0000256" key="1">
    <source>
        <dbReference type="ARBA" id="ARBA00004229"/>
    </source>
</evidence>
<organism evidence="7 8">
    <name type="scientific">Acorus calamus</name>
    <name type="common">Sweet flag</name>
    <dbReference type="NCBI Taxonomy" id="4465"/>
    <lineage>
        <taxon>Eukaryota</taxon>
        <taxon>Viridiplantae</taxon>
        <taxon>Streptophyta</taxon>
        <taxon>Embryophyta</taxon>
        <taxon>Tracheophyta</taxon>
        <taxon>Spermatophyta</taxon>
        <taxon>Magnoliopsida</taxon>
        <taxon>Liliopsida</taxon>
        <taxon>Acoraceae</taxon>
        <taxon>Acorus</taxon>
    </lineage>
</organism>
<dbReference type="Gene3D" id="2.60.40.1180">
    <property type="entry name" value="Golgi alpha-mannosidase II"/>
    <property type="match status" value="1"/>
</dbReference>
<proteinExistence type="inferred from homology"/>
<name>A0AAV9EZF8_ACOCL</name>
<evidence type="ECO:0000256" key="2">
    <source>
        <dbReference type="ARBA" id="ARBA00008061"/>
    </source>
</evidence>
<dbReference type="SUPFAM" id="SSF81296">
    <property type="entry name" value="E set domains"/>
    <property type="match status" value="1"/>
</dbReference>
<dbReference type="InterPro" id="IPR017853">
    <property type="entry name" value="GH"/>
</dbReference>
<evidence type="ECO:0000313" key="7">
    <source>
        <dbReference type="EMBL" id="KAK1318754.1"/>
    </source>
</evidence>
<keyword evidence="5" id="KW-0809">Transit peptide</keyword>
<dbReference type="InterPro" id="IPR048650">
    <property type="entry name" value="ISOA1-3-like_C"/>
</dbReference>
<dbReference type="Pfam" id="PF21156">
    <property type="entry name" value="ISOA1-3_C"/>
    <property type="match status" value="1"/>
</dbReference>
<evidence type="ECO:0000256" key="5">
    <source>
        <dbReference type="ARBA" id="ARBA00022946"/>
    </source>
</evidence>
<evidence type="ECO:0000259" key="6">
    <source>
        <dbReference type="SMART" id="SM00642"/>
    </source>
</evidence>
<dbReference type="EMBL" id="JAUJYO010000004">
    <property type="protein sequence ID" value="KAK1318754.1"/>
    <property type="molecule type" value="Genomic_DNA"/>
</dbReference>
<dbReference type="PANTHER" id="PTHR43002">
    <property type="entry name" value="GLYCOGEN DEBRANCHING ENZYME"/>
    <property type="match status" value="1"/>
</dbReference>
<keyword evidence="4" id="KW-0934">Plastid</keyword>
<gene>
    <name evidence="7" type="ORF">QJS10_CPB04g00668</name>
</gene>
<dbReference type="InterPro" id="IPR014756">
    <property type="entry name" value="Ig_E-set"/>
</dbReference>
<feature type="domain" description="Glycosyl hydrolase family 13 catalytic" evidence="6">
    <location>
        <begin position="357"/>
        <end position="757"/>
    </location>
</feature>
<keyword evidence="8" id="KW-1185">Reference proteome</keyword>
<evidence type="ECO:0000313" key="8">
    <source>
        <dbReference type="Proteomes" id="UP001180020"/>
    </source>
</evidence>
<comment type="similarity">
    <text evidence="2">Belongs to the glycosyl hydrolase 13 family.</text>
</comment>
<dbReference type="CDD" id="cd02856">
    <property type="entry name" value="E_set_GDE_Isoamylase_N"/>
    <property type="match status" value="1"/>
</dbReference>
<dbReference type="Gene3D" id="3.20.20.80">
    <property type="entry name" value="Glycosidases"/>
    <property type="match status" value="1"/>
</dbReference>